<dbReference type="PRINTS" id="PR00301">
    <property type="entry name" value="HEATSHOCK70"/>
</dbReference>
<dbReference type="PROSITE" id="PS00297">
    <property type="entry name" value="HSP70_1"/>
    <property type="match status" value="1"/>
</dbReference>
<dbReference type="CDD" id="cd10234">
    <property type="entry name" value="ASKHA_NBD_HSP70_DnaK-like"/>
    <property type="match status" value="1"/>
</dbReference>
<keyword evidence="2 3" id="KW-0067">ATP-binding</keyword>
<evidence type="ECO:0000256" key="5">
    <source>
        <dbReference type="SAM" id="MobiDB-lite"/>
    </source>
</evidence>
<dbReference type="InterPro" id="IPR018181">
    <property type="entry name" value="Heat_shock_70_CS"/>
</dbReference>
<dbReference type="Proteomes" id="UP000660262">
    <property type="component" value="Unassembled WGS sequence"/>
</dbReference>
<dbReference type="Gene3D" id="2.60.34.10">
    <property type="entry name" value="Substrate Binding Domain Of DNAk, Chain A, domain 1"/>
    <property type="match status" value="1"/>
</dbReference>
<dbReference type="SUPFAM" id="SSF100934">
    <property type="entry name" value="Heat shock protein 70kD (HSP70), C-terminal subdomain"/>
    <property type="match status" value="1"/>
</dbReference>
<dbReference type="FunFam" id="3.30.420.40:FF:000004">
    <property type="entry name" value="Molecular chaperone DnaK"/>
    <property type="match status" value="1"/>
</dbReference>
<dbReference type="FunFam" id="1.20.1270.10:FF:000001">
    <property type="entry name" value="Molecular chaperone DnaK"/>
    <property type="match status" value="1"/>
</dbReference>
<feature type="coiled-coil region" evidence="4">
    <location>
        <begin position="278"/>
        <end position="305"/>
    </location>
</feature>
<accession>A0A830HYR8</accession>
<feature type="compositionally biased region" description="Gly residues" evidence="5">
    <location>
        <begin position="639"/>
        <end position="657"/>
    </location>
</feature>
<dbReference type="AlphaFoldDB" id="A0A830HYR8"/>
<dbReference type="GO" id="GO:0140662">
    <property type="term" value="F:ATP-dependent protein folding chaperone"/>
    <property type="evidence" value="ECO:0007669"/>
    <property type="project" value="InterPro"/>
</dbReference>
<comment type="similarity">
    <text evidence="3">Belongs to the heat shock protein 70 family.</text>
</comment>
<proteinExistence type="inferred from homology"/>
<dbReference type="EMBL" id="BNJQ01000032">
    <property type="protein sequence ID" value="GHP10980.1"/>
    <property type="molecule type" value="Genomic_DNA"/>
</dbReference>
<feature type="region of interest" description="Disordered" evidence="5">
    <location>
        <begin position="623"/>
        <end position="679"/>
    </location>
</feature>
<dbReference type="FunFam" id="3.90.640.10:FF:000003">
    <property type="entry name" value="Molecular chaperone DnaK"/>
    <property type="match status" value="1"/>
</dbReference>
<keyword evidence="1 3" id="KW-0547">Nucleotide-binding</keyword>
<dbReference type="GO" id="GO:0009408">
    <property type="term" value="P:response to heat"/>
    <property type="evidence" value="ECO:0007669"/>
    <property type="project" value="UniProtKB-ARBA"/>
</dbReference>
<dbReference type="FunFam" id="2.60.34.10:FF:000014">
    <property type="entry name" value="Chaperone protein DnaK HSP70"/>
    <property type="match status" value="1"/>
</dbReference>
<dbReference type="NCBIfam" id="NF001413">
    <property type="entry name" value="PRK00290.1"/>
    <property type="match status" value="1"/>
</dbReference>
<protein>
    <submittedName>
        <fullName evidence="6">Heat shock protein</fullName>
    </submittedName>
</protein>
<keyword evidence="4" id="KW-0175">Coiled coil</keyword>
<gene>
    <name evidence="6" type="ORF">PPROV_000971000</name>
</gene>
<dbReference type="SUPFAM" id="SSF53067">
    <property type="entry name" value="Actin-like ATPase domain"/>
    <property type="match status" value="2"/>
</dbReference>
<evidence type="ECO:0000313" key="7">
    <source>
        <dbReference type="Proteomes" id="UP000660262"/>
    </source>
</evidence>
<dbReference type="PANTHER" id="PTHR19375">
    <property type="entry name" value="HEAT SHOCK PROTEIN 70KDA"/>
    <property type="match status" value="1"/>
</dbReference>
<evidence type="ECO:0000256" key="2">
    <source>
        <dbReference type="ARBA" id="ARBA00022840"/>
    </source>
</evidence>
<feature type="compositionally biased region" description="Basic and acidic residues" evidence="5">
    <location>
        <begin position="546"/>
        <end position="560"/>
    </location>
</feature>
<dbReference type="SUPFAM" id="SSF100920">
    <property type="entry name" value="Heat shock protein 70kD (HSP70), peptide-binding domain"/>
    <property type="match status" value="1"/>
</dbReference>
<dbReference type="NCBIfam" id="NF003520">
    <property type="entry name" value="PRK05183.1"/>
    <property type="match status" value="1"/>
</dbReference>
<dbReference type="GO" id="GO:0051082">
    <property type="term" value="F:unfolded protein binding"/>
    <property type="evidence" value="ECO:0007669"/>
    <property type="project" value="InterPro"/>
</dbReference>
<dbReference type="Gene3D" id="3.90.640.10">
    <property type="entry name" value="Actin, Chain A, domain 4"/>
    <property type="match status" value="1"/>
</dbReference>
<feature type="region of interest" description="Disordered" evidence="5">
    <location>
        <begin position="546"/>
        <end position="566"/>
    </location>
</feature>
<evidence type="ECO:0000256" key="3">
    <source>
        <dbReference type="RuleBase" id="RU003322"/>
    </source>
</evidence>
<comment type="caution">
    <text evidence="6">The sequence shown here is derived from an EMBL/GenBank/DDBJ whole genome shotgun (WGS) entry which is preliminary data.</text>
</comment>
<dbReference type="OrthoDB" id="2401965at2759"/>
<organism evidence="6 7">
    <name type="scientific">Pycnococcus provasolii</name>
    <dbReference type="NCBI Taxonomy" id="41880"/>
    <lineage>
        <taxon>Eukaryota</taxon>
        <taxon>Viridiplantae</taxon>
        <taxon>Chlorophyta</taxon>
        <taxon>Pseudoscourfieldiophyceae</taxon>
        <taxon>Pseudoscourfieldiales</taxon>
        <taxon>Pycnococcaceae</taxon>
        <taxon>Pycnococcus</taxon>
    </lineage>
</organism>
<sequence>MMKSRIQSMPRARTAHAGARFSSRRSSVRARAEKVVGIDLGTTNSAVAAMEGGKPTIVTNAEGQRTTPSVVAYSKTGDQLVGQIAKRQAVVNPENTFFSVKRFIGRRMEEVTSECTQVPYTVVRDANGNVKIQCSNIDKEFAAEEISAQVLRKLCEDAGKFLGEKVDKAVITVPAYFNDSQRQATKDAGKIAGIEVLRIINEPTAASLAYGFEKGSNETILVFDLGGGTFDVSVLEVGDGVFEVLSTSGDTHLGGDDFDKRIVDFLADDFKSAEGIDLRTDKQALQRLMEAAEKTKQELSSTTQSSVSLPFITATADGPKHIDTTITRQKFEELCADLIDRCRIPVESALSDAKLSLNEINEVILVGGSTRIPAVQALVRSLTGRDPNVTVNPDEVVALGAAVQGGVLAGEVSDIVLLDVTPLSLGLETLGGVMTKIIPRNTTLPTSKSEVFSTAADGQTSVEINVLQGEREMVTDNKSLGNFRLDGIPPAPRGVPQVEVKFDIDANGILSVTASDKGTGKQTDIKITGASTLSDNEVESMMKDAEANADADKEKRDAIDTKNSADSMLYQTKKQLTELGDKIPEDVKSKVEAKLGELEEAINSDNTEKMKAAQEALQQEVMAMGQSMYQQPGADAGAAGPGGPGGPEGPGGPGAGPSGAADDVIDADFSPSEDKPKDK</sequence>
<dbReference type="GO" id="GO:0005524">
    <property type="term" value="F:ATP binding"/>
    <property type="evidence" value="ECO:0007669"/>
    <property type="project" value="UniProtKB-KW"/>
</dbReference>
<feature type="region of interest" description="Disordered" evidence="5">
    <location>
        <begin position="1"/>
        <end position="26"/>
    </location>
</feature>
<dbReference type="HAMAP" id="MF_00332">
    <property type="entry name" value="DnaK"/>
    <property type="match status" value="1"/>
</dbReference>
<dbReference type="Pfam" id="PF00012">
    <property type="entry name" value="HSP70"/>
    <property type="match status" value="1"/>
</dbReference>
<keyword evidence="6" id="KW-0346">Stress response</keyword>
<name>A0A830HYR8_9CHLO</name>
<dbReference type="NCBIfam" id="TIGR02350">
    <property type="entry name" value="prok_dnaK"/>
    <property type="match status" value="1"/>
</dbReference>
<evidence type="ECO:0000256" key="1">
    <source>
        <dbReference type="ARBA" id="ARBA00022741"/>
    </source>
</evidence>
<dbReference type="InterPro" id="IPR029047">
    <property type="entry name" value="HSP70_peptide-bd_sf"/>
</dbReference>
<dbReference type="InterPro" id="IPR013126">
    <property type="entry name" value="Hsp_70_fam"/>
</dbReference>
<feature type="coiled-coil region" evidence="4">
    <location>
        <begin position="588"/>
        <end position="615"/>
    </location>
</feature>
<dbReference type="InterPro" id="IPR029048">
    <property type="entry name" value="HSP70_C_sf"/>
</dbReference>
<evidence type="ECO:0000256" key="4">
    <source>
        <dbReference type="SAM" id="Coils"/>
    </source>
</evidence>
<evidence type="ECO:0000313" key="6">
    <source>
        <dbReference type="EMBL" id="GHP10980.1"/>
    </source>
</evidence>
<dbReference type="InterPro" id="IPR012725">
    <property type="entry name" value="Chaperone_DnaK"/>
</dbReference>
<dbReference type="Gene3D" id="3.30.420.40">
    <property type="match status" value="2"/>
</dbReference>
<dbReference type="InterPro" id="IPR043129">
    <property type="entry name" value="ATPase_NBD"/>
</dbReference>
<keyword evidence="7" id="KW-1185">Reference proteome</keyword>
<dbReference type="PROSITE" id="PS00329">
    <property type="entry name" value="HSP70_2"/>
    <property type="match status" value="1"/>
</dbReference>
<dbReference type="PROSITE" id="PS01036">
    <property type="entry name" value="HSP70_3"/>
    <property type="match status" value="1"/>
</dbReference>
<dbReference type="Gene3D" id="1.20.1270.10">
    <property type="match status" value="1"/>
</dbReference>
<reference evidence="6" key="1">
    <citation type="submission" date="2020-10" db="EMBL/GenBank/DDBJ databases">
        <title>Unveiling of a novel bifunctional photoreceptor, Dualchrome1, isolated from a cosmopolitan green alga.</title>
        <authorList>
            <person name="Suzuki S."/>
            <person name="Kawachi M."/>
        </authorList>
    </citation>
    <scope>NUCLEOTIDE SEQUENCE</scope>
    <source>
        <strain evidence="6">NIES 2893</strain>
    </source>
</reference>